<evidence type="ECO:0000313" key="2">
    <source>
        <dbReference type="Proteomes" id="UP000287296"/>
    </source>
</evidence>
<dbReference type="RefSeq" id="WP_126646697.1">
    <property type="nucleotide sequence ID" value="NZ_QYTW02000055.1"/>
</dbReference>
<proteinExistence type="predicted"/>
<gene>
    <name evidence="1" type="ORF">D5F11_025545</name>
</gene>
<accession>A0A429X1B7</accession>
<organism evidence="1 2">
    <name type="scientific">Siminovitchia terrae</name>
    <name type="common">Bacillus terrae</name>
    <dbReference type="NCBI Taxonomy" id="1914933"/>
    <lineage>
        <taxon>Bacteria</taxon>
        <taxon>Bacillati</taxon>
        <taxon>Bacillota</taxon>
        <taxon>Bacilli</taxon>
        <taxon>Bacillales</taxon>
        <taxon>Bacillaceae</taxon>
        <taxon>Siminovitchia</taxon>
    </lineage>
</organism>
<protein>
    <submittedName>
        <fullName evidence="1">Uncharacterized protein</fullName>
    </submittedName>
</protein>
<dbReference type="EMBL" id="QYTW02000055">
    <property type="protein sequence ID" value="RST56920.1"/>
    <property type="molecule type" value="Genomic_DNA"/>
</dbReference>
<name>A0A429X1B7_SIMTE</name>
<reference evidence="1 2" key="1">
    <citation type="submission" date="2018-12" db="EMBL/GenBank/DDBJ databases">
        <authorList>
            <person name="Sun L."/>
            <person name="Chen Z."/>
        </authorList>
    </citation>
    <scope>NUCLEOTIDE SEQUENCE [LARGE SCALE GENOMIC DNA]</scope>
    <source>
        <strain evidence="1 2">LMG 29736</strain>
    </source>
</reference>
<dbReference type="Proteomes" id="UP000287296">
    <property type="component" value="Unassembled WGS sequence"/>
</dbReference>
<sequence length="65" mass="7511">MPQIFRGIYRAELDKIWAQICQGAFDIGKIGHWFINFVLSHTDCAGFYIGGFTLNHQPFLCKVFE</sequence>
<dbReference type="AlphaFoldDB" id="A0A429X1B7"/>
<evidence type="ECO:0000313" key="1">
    <source>
        <dbReference type="EMBL" id="RST56920.1"/>
    </source>
</evidence>
<comment type="caution">
    <text evidence="1">The sequence shown here is derived from an EMBL/GenBank/DDBJ whole genome shotgun (WGS) entry which is preliminary data.</text>
</comment>